<gene>
    <name evidence="1" type="ORF">C7476_10930</name>
</gene>
<proteinExistence type="predicted"/>
<comment type="caution">
    <text evidence="1">The sequence shown here is derived from an EMBL/GenBank/DDBJ whole genome shotgun (WGS) entry which is preliminary data.</text>
</comment>
<dbReference type="AlphaFoldDB" id="A0A368YQL0"/>
<accession>A0A368YQL0</accession>
<organism evidence="1 2">
    <name type="scientific">Phyllobacterium bourgognense</name>
    <dbReference type="NCBI Taxonomy" id="314236"/>
    <lineage>
        <taxon>Bacteria</taxon>
        <taxon>Pseudomonadati</taxon>
        <taxon>Pseudomonadota</taxon>
        <taxon>Alphaproteobacteria</taxon>
        <taxon>Hyphomicrobiales</taxon>
        <taxon>Phyllobacteriaceae</taxon>
        <taxon>Phyllobacterium</taxon>
    </lineage>
</organism>
<protein>
    <submittedName>
        <fullName evidence="1">Uncharacterized protein</fullName>
    </submittedName>
</protein>
<name>A0A368YQL0_9HYPH</name>
<keyword evidence="2" id="KW-1185">Reference proteome</keyword>
<dbReference type="EMBL" id="QPJM01000009">
    <property type="protein sequence ID" value="RCW81848.1"/>
    <property type="molecule type" value="Genomic_DNA"/>
</dbReference>
<reference evidence="1 2" key="1">
    <citation type="submission" date="2018-07" db="EMBL/GenBank/DDBJ databases">
        <title>Genomic Encyclopedia of Type Strains, Phase III (KMG-III): the genomes of soil and plant-associated and newly described type strains.</title>
        <authorList>
            <person name="Whitman W."/>
        </authorList>
    </citation>
    <scope>NUCLEOTIDE SEQUENCE [LARGE SCALE GENOMIC DNA]</scope>
    <source>
        <strain evidence="1 2">31-25a</strain>
    </source>
</reference>
<sequence>MIFHPENLPPVLVTIHPSYILRIRDRAAANAERMKFVQDLNQIKQVLT</sequence>
<evidence type="ECO:0000313" key="2">
    <source>
        <dbReference type="Proteomes" id="UP000253324"/>
    </source>
</evidence>
<evidence type="ECO:0000313" key="1">
    <source>
        <dbReference type="EMBL" id="RCW81848.1"/>
    </source>
</evidence>
<dbReference type="Proteomes" id="UP000253324">
    <property type="component" value="Unassembled WGS sequence"/>
</dbReference>